<proteinExistence type="predicted"/>
<gene>
    <name evidence="1" type="ORF">SCARUB_02508</name>
</gene>
<evidence type="ECO:0000313" key="2">
    <source>
        <dbReference type="Proteomes" id="UP000094056"/>
    </source>
</evidence>
<dbReference type="AlphaFoldDB" id="A0A1E3X9S0"/>
<comment type="caution">
    <text evidence="1">The sequence shown here is derived from an EMBL/GenBank/DDBJ whole genome shotgun (WGS) entry which is preliminary data.</text>
</comment>
<reference evidence="1 2" key="1">
    <citation type="submission" date="2016-07" db="EMBL/GenBank/DDBJ databases">
        <title>Draft genome of Scalindua rubra, obtained from a brine-seawater interface in the Red Sea, sheds light on salt adaptation in anammox bacteria.</title>
        <authorList>
            <person name="Speth D.R."/>
            <person name="Lagkouvardos I."/>
            <person name="Wang Y."/>
            <person name="Qian P.-Y."/>
            <person name="Dutilh B.E."/>
            <person name="Jetten M.S."/>
        </authorList>
    </citation>
    <scope>NUCLEOTIDE SEQUENCE [LARGE SCALE GENOMIC DNA]</scope>
    <source>
        <strain evidence="1">BSI-1</strain>
    </source>
</reference>
<organism evidence="1 2">
    <name type="scientific">Candidatus Scalindua rubra</name>
    <dbReference type="NCBI Taxonomy" id="1872076"/>
    <lineage>
        <taxon>Bacteria</taxon>
        <taxon>Pseudomonadati</taxon>
        <taxon>Planctomycetota</taxon>
        <taxon>Candidatus Brocadiia</taxon>
        <taxon>Candidatus Brocadiales</taxon>
        <taxon>Candidatus Scalinduaceae</taxon>
        <taxon>Candidatus Scalindua</taxon>
    </lineage>
</organism>
<protein>
    <submittedName>
        <fullName evidence="1">Uncharacterized protein</fullName>
    </submittedName>
</protein>
<dbReference type="EMBL" id="MAYW01000066">
    <property type="protein sequence ID" value="ODS32357.1"/>
    <property type="molecule type" value="Genomic_DNA"/>
</dbReference>
<accession>A0A1E3X9S0</accession>
<dbReference type="Proteomes" id="UP000094056">
    <property type="component" value="Unassembled WGS sequence"/>
</dbReference>
<evidence type="ECO:0000313" key="1">
    <source>
        <dbReference type="EMBL" id="ODS32357.1"/>
    </source>
</evidence>
<name>A0A1E3X9S0_9BACT</name>
<sequence length="33" mass="3969">MKKNEHDVPCIKHEKFTTKDRFQMTDDLMTGNE</sequence>